<gene>
    <name evidence="3" type="ORF">GGQ96_002305</name>
</gene>
<keyword evidence="1" id="KW-0472">Membrane</keyword>
<protein>
    <recommendedName>
        <fullName evidence="2">Ice-binding protein C-terminal domain-containing protein</fullName>
    </recommendedName>
</protein>
<dbReference type="EMBL" id="JACHNY010000004">
    <property type="protein sequence ID" value="MBB4618169.1"/>
    <property type="molecule type" value="Genomic_DNA"/>
</dbReference>
<keyword evidence="1" id="KW-1133">Transmembrane helix</keyword>
<dbReference type="AlphaFoldDB" id="A0A7W7EYK8"/>
<organism evidence="3 4">
    <name type="scientific">Sphingomonas abaci</name>
    <dbReference type="NCBI Taxonomy" id="237611"/>
    <lineage>
        <taxon>Bacteria</taxon>
        <taxon>Pseudomonadati</taxon>
        <taxon>Pseudomonadota</taxon>
        <taxon>Alphaproteobacteria</taxon>
        <taxon>Sphingomonadales</taxon>
        <taxon>Sphingomonadaceae</taxon>
        <taxon>Sphingomonas</taxon>
    </lineage>
</organism>
<sequence length="173" mass="18289">MLRSSLRIDAALGSVRGRLGTWDVRAVKTVIMAWLALLGLCVAITAPAATLSTAPVRAGQSPVFATDPASGEPPGSRDVIRIVVDGRVAVEGVTERDAFAYALMHDDLAVANAAHPPRKTGIAAAIAAVPEPAGWALMILGFGLLGLVLRRQVRRSNARFDRAIKQAYADIER</sequence>
<proteinExistence type="predicted"/>
<evidence type="ECO:0000313" key="3">
    <source>
        <dbReference type="EMBL" id="MBB4618169.1"/>
    </source>
</evidence>
<comment type="caution">
    <text evidence="3">The sequence shown here is derived from an EMBL/GenBank/DDBJ whole genome shotgun (WGS) entry which is preliminary data.</text>
</comment>
<keyword evidence="1" id="KW-0812">Transmembrane</keyword>
<dbReference type="Proteomes" id="UP000574769">
    <property type="component" value="Unassembled WGS sequence"/>
</dbReference>
<dbReference type="NCBIfam" id="TIGR02595">
    <property type="entry name" value="PEP_CTERM"/>
    <property type="match status" value="1"/>
</dbReference>
<reference evidence="3 4" key="1">
    <citation type="submission" date="2020-08" db="EMBL/GenBank/DDBJ databases">
        <title>Genomic Encyclopedia of Type Strains, Phase IV (KMG-IV): sequencing the most valuable type-strain genomes for metagenomic binning, comparative biology and taxonomic classification.</title>
        <authorList>
            <person name="Goeker M."/>
        </authorList>
    </citation>
    <scope>NUCLEOTIDE SEQUENCE [LARGE SCALE GENOMIC DNA]</scope>
    <source>
        <strain evidence="3 4">DSM 15867</strain>
    </source>
</reference>
<feature type="domain" description="Ice-binding protein C-terminal" evidence="2">
    <location>
        <begin position="128"/>
        <end position="151"/>
    </location>
</feature>
<feature type="transmembrane region" description="Helical" evidence="1">
    <location>
        <begin position="26"/>
        <end position="49"/>
    </location>
</feature>
<evidence type="ECO:0000313" key="4">
    <source>
        <dbReference type="Proteomes" id="UP000574769"/>
    </source>
</evidence>
<dbReference type="NCBIfam" id="NF035944">
    <property type="entry name" value="PEPxxWA-CTERM"/>
    <property type="match status" value="1"/>
</dbReference>
<dbReference type="InterPro" id="IPR013424">
    <property type="entry name" value="Ice-binding_C"/>
</dbReference>
<keyword evidence="4" id="KW-1185">Reference proteome</keyword>
<evidence type="ECO:0000256" key="1">
    <source>
        <dbReference type="SAM" id="Phobius"/>
    </source>
</evidence>
<name>A0A7W7EYK8_9SPHN</name>
<feature type="transmembrane region" description="Helical" evidence="1">
    <location>
        <begin position="133"/>
        <end position="149"/>
    </location>
</feature>
<accession>A0A7W7EYK8</accession>
<dbReference type="Pfam" id="PF07589">
    <property type="entry name" value="PEP-CTERM"/>
    <property type="match status" value="1"/>
</dbReference>
<evidence type="ECO:0000259" key="2">
    <source>
        <dbReference type="Pfam" id="PF07589"/>
    </source>
</evidence>